<evidence type="ECO:0000313" key="3">
    <source>
        <dbReference type="EMBL" id="SER07681.1"/>
    </source>
</evidence>
<dbReference type="GeneID" id="93678548"/>
<evidence type="ECO:0000256" key="1">
    <source>
        <dbReference type="SAM" id="Phobius"/>
    </source>
</evidence>
<dbReference type="AlphaFoldDB" id="A0A1H9L833"/>
<sequence length="138" mass="14504">MQRFIGFLAGALFGMGLLVSGMANPAKVLGFLDLAGQWDPSLALVMVGAIGMALLPMTWARRQAVALLGGRMQMPTRHDVDHRLVGGSLVFGAGWGLAGICPGPALVLLVGGYWQAWLFVAAMLAGMLLVNALEVSRN</sequence>
<name>A0A1H9L833_9PSED</name>
<dbReference type="Proteomes" id="UP000199221">
    <property type="component" value="Unassembled WGS sequence"/>
</dbReference>
<reference evidence="2 6" key="3">
    <citation type="submission" date="2024-01" db="EMBL/GenBank/DDBJ databases">
        <title>Unpublished Manusciprt.</title>
        <authorList>
            <person name="Duman M."/>
            <person name="Valdes E.G."/>
            <person name="Ajmi N."/>
            <person name="Altun S."/>
            <person name="Saticioglu I.B."/>
        </authorList>
    </citation>
    <scope>NUCLEOTIDE SEQUENCE [LARGE SCALE GENOMIC DNA]</scope>
    <source>
        <strain evidence="2 6">139P</strain>
    </source>
</reference>
<evidence type="ECO:0000313" key="5">
    <source>
        <dbReference type="Proteomes" id="UP000199221"/>
    </source>
</evidence>
<dbReference type="EMBL" id="FOEQ01000005">
    <property type="protein sequence ID" value="SER07681.1"/>
    <property type="molecule type" value="Genomic_DNA"/>
</dbReference>
<dbReference type="Proteomes" id="UP001329505">
    <property type="component" value="Unassembled WGS sequence"/>
</dbReference>
<dbReference type="InterPro" id="IPR046513">
    <property type="entry name" value="DUF6691"/>
</dbReference>
<dbReference type="Pfam" id="PF20398">
    <property type="entry name" value="DUF6691"/>
    <property type="match status" value="1"/>
</dbReference>
<keyword evidence="1" id="KW-0812">Transmembrane</keyword>
<evidence type="ECO:0000313" key="2">
    <source>
        <dbReference type="EMBL" id="MEE1879715.1"/>
    </source>
</evidence>
<reference evidence="3 5" key="1">
    <citation type="submission" date="2016-10" db="EMBL/GenBank/DDBJ databases">
        <authorList>
            <person name="de Groot N.N."/>
        </authorList>
    </citation>
    <scope>NUCLEOTIDE SEQUENCE [LARGE SCALE GENOMIC DNA]</scope>
    <source>
        <strain evidence="3 5">LMG 27941</strain>
    </source>
</reference>
<reference evidence="4" key="2">
    <citation type="submission" date="2021-08" db="EMBL/GenBank/DDBJ databases">
        <authorList>
            <person name="Yaryura P.M."/>
            <person name="Bianco M.I."/>
            <person name="Morais C."/>
            <person name="Setubal J.C."/>
        </authorList>
    </citation>
    <scope>NUCLEOTIDE SEQUENCE</scope>
    <source>
        <strain evidence="4">AP1</strain>
    </source>
</reference>
<evidence type="ECO:0000313" key="4">
    <source>
        <dbReference type="EMBL" id="UXZ43257.1"/>
    </source>
</evidence>
<organism evidence="3 5">
    <name type="scientific">Pseudomonas soli</name>
    <dbReference type="NCBI Taxonomy" id="1306993"/>
    <lineage>
        <taxon>Bacteria</taxon>
        <taxon>Pseudomonadati</taxon>
        <taxon>Pseudomonadota</taxon>
        <taxon>Gammaproteobacteria</taxon>
        <taxon>Pseudomonadales</taxon>
        <taxon>Pseudomonadaceae</taxon>
        <taxon>Pseudomonas</taxon>
    </lineage>
</organism>
<dbReference type="Proteomes" id="UP001209279">
    <property type="component" value="Chromosome"/>
</dbReference>
<proteinExistence type="predicted"/>
<keyword evidence="1" id="KW-0472">Membrane</keyword>
<accession>A0A1H9L833</accession>
<protein>
    <submittedName>
        <fullName evidence="2">DUF6691 family protein</fullName>
    </submittedName>
    <submittedName>
        <fullName evidence="4">YeeE/YedE family protein</fullName>
    </submittedName>
</protein>
<feature type="transmembrane region" description="Helical" evidence="1">
    <location>
        <begin position="41"/>
        <end position="59"/>
    </location>
</feature>
<dbReference type="EMBL" id="CP083803">
    <property type="protein sequence ID" value="UXZ43257.1"/>
    <property type="molecule type" value="Genomic_DNA"/>
</dbReference>
<evidence type="ECO:0000313" key="6">
    <source>
        <dbReference type="Proteomes" id="UP001329505"/>
    </source>
</evidence>
<gene>
    <name evidence="4" type="ORF">K7K07_14335</name>
    <name evidence="3" type="ORF">SAMN05216230_105241</name>
    <name evidence="2" type="ORF">V0R55_06045</name>
</gene>
<dbReference type="EMBL" id="JAZDQQ010000004">
    <property type="protein sequence ID" value="MEE1879715.1"/>
    <property type="molecule type" value="Genomic_DNA"/>
</dbReference>
<feature type="transmembrane region" description="Helical" evidence="1">
    <location>
        <begin position="112"/>
        <end position="133"/>
    </location>
</feature>
<keyword evidence="1" id="KW-1133">Transmembrane helix</keyword>
<dbReference type="RefSeq" id="WP_094011382.1">
    <property type="nucleotide sequence ID" value="NZ_CATKPM010000070.1"/>
</dbReference>
<keyword evidence="6" id="KW-1185">Reference proteome</keyword>
<feature type="transmembrane region" description="Helical" evidence="1">
    <location>
        <begin position="80"/>
        <end position="100"/>
    </location>
</feature>